<evidence type="ECO:0000256" key="4">
    <source>
        <dbReference type="ARBA" id="ARBA00022741"/>
    </source>
</evidence>
<keyword evidence="7" id="KW-0238">DNA-binding</keyword>
<dbReference type="GO" id="GO:0034335">
    <property type="term" value="F:DNA negative supercoiling activity"/>
    <property type="evidence" value="ECO:0007669"/>
    <property type="project" value="UniProtKB-ARBA"/>
</dbReference>
<dbReference type="InterPro" id="IPR013760">
    <property type="entry name" value="Topo_IIA-like_dom_sf"/>
</dbReference>
<evidence type="ECO:0000259" key="9">
    <source>
        <dbReference type="Pfam" id="PF00986"/>
    </source>
</evidence>
<evidence type="ECO:0000313" key="11">
    <source>
        <dbReference type="Proteomes" id="UP000488839"/>
    </source>
</evidence>
<keyword evidence="6" id="KW-0799">Topoisomerase</keyword>
<evidence type="ECO:0000256" key="8">
    <source>
        <dbReference type="ARBA" id="ARBA00023235"/>
    </source>
</evidence>
<keyword evidence="11" id="KW-1185">Reference proteome</keyword>
<gene>
    <name evidence="10" type="ORF">GO707_11940</name>
</gene>
<dbReference type="InterPro" id="IPR000565">
    <property type="entry name" value="Topo_IIA_B"/>
</dbReference>
<dbReference type="Gene3D" id="3.40.50.670">
    <property type="match status" value="1"/>
</dbReference>
<sequence length="111" mass="12788">AQPPIFGLKKKNSRSPKIERYIYDESSLGSVLAEYDDPNKFDVQRYKGLGEMDPDQLWETTMEPATRTLLQVSIDDAAEAERVVSDLMGDQVEPRKEFIQKHARDVRFLDI</sequence>
<evidence type="ECO:0000256" key="2">
    <source>
        <dbReference type="ARBA" id="ARBA00010708"/>
    </source>
</evidence>
<dbReference type="PANTHER" id="PTHR45866">
    <property type="entry name" value="DNA GYRASE/TOPOISOMERASE SUBUNIT B"/>
    <property type="match status" value="1"/>
</dbReference>
<comment type="catalytic activity">
    <reaction evidence="1">
        <text>ATP-dependent breakage, passage and rejoining of double-stranded DNA.</text>
        <dbReference type="EC" id="5.6.2.2"/>
    </reaction>
</comment>
<keyword evidence="8" id="KW-0413">Isomerase</keyword>
<name>A0A7K1T8H8_9ACTN</name>
<dbReference type="SUPFAM" id="SSF56719">
    <property type="entry name" value="Type II DNA topoisomerase"/>
    <property type="match status" value="1"/>
</dbReference>
<evidence type="ECO:0000313" key="10">
    <source>
        <dbReference type="EMBL" id="MVN59926.1"/>
    </source>
</evidence>
<evidence type="ECO:0000256" key="1">
    <source>
        <dbReference type="ARBA" id="ARBA00000185"/>
    </source>
</evidence>
<dbReference type="PANTHER" id="PTHR45866:SF1">
    <property type="entry name" value="DNA GYRASE SUBUNIT B, MITOCHONDRIAL"/>
    <property type="match status" value="1"/>
</dbReference>
<protein>
    <recommendedName>
        <fullName evidence="3">DNA topoisomerase (ATP-hydrolyzing)</fullName>
        <ecNumber evidence="3">5.6.2.2</ecNumber>
    </recommendedName>
</protein>
<feature type="domain" description="DNA gyrase B subunit C-terminal" evidence="9">
    <location>
        <begin position="39"/>
        <end position="100"/>
    </location>
</feature>
<reference evidence="10 11" key="1">
    <citation type="submission" date="2019-11" db="EMBL/GenBank/DDBJ databases">
        <title>Whole genome shotgun sequencing (WGS) data from Adlercreutzia equolifaciens ResAG-91, Eggerthella lenta MRI-F36, MRI-F37, MRI-F40, ResAG-49, ResAG-88, ResAG-121, ResAG-145, and Gordonibacter sp. ResAG-5, ResAG-26, ResAG-43, ResAG-50, ResAG-59.</title>
        <authorList>
            <person name="Stoll D.A."/>
            <person name="Danylec N."/>
            <person name="Franz C.M.A.P."/>
            <person name="Huch M."/>
        </authorList>
    </citation>
    <scope>NUCLEOTIDE SEQUENCE [LARGE SCALE GENOMIC DNA]</scope>
    <source>
        <strain evidence="10 11">ResAG-91</strain>
    </source>
</reference>
<dbReference type="GO" id="GO:0005524">
    <property type="term" value="F:ATP binding"/>
    <property type="evidence" value="ECO:0007669"/>
    <property type="project" value="UniProtKB-KW"/>
</dbReference>
<dbReference type="InterPro" id="IPR002288">
    <property type="entry name" value="DNA_gyrase_B_C"/>
</dbReference>
<dbReference type="EMBL" id="WPOO01000069">
    <property type="protein sequence ID" value="MVN59926.1"/>
    <property type="molecule type" value="Genomic_DNA"/>
</dbReference>
<dbReference type="Proteomes" id="UP000488839">
    <property type="component" value="Unassembled WGS sequence"/>
</dbReference>
<organism evidence="10 11">
    <name type="scientific">Adlercreutzia rubneri</name>
    <dbReference type="NCBI Taxonomy" id="2916441"/>
    <lineage>
        <taxon>Bacteria</taxon>
        <taxon>Bacillati</taxon>
        <taxon>Actinomycetota</taxon>
        <taxon>Coriobacteriia</taxon>
        <taxon>Eggerthellales</taxon>
        <taxon>Eggerthellaceae</taxon>
        <taxon>Adlercreutzia</taxon>
    </lineage>
</organism>
<accession>A0A7K1T8H8</accession>
<proteinExistence type="inferred from homology"/>
<dbReference type="GO" id="GO:0006265">
    <property type="term" value="P:DNA topological change"/>
    <property type="evidence" value="ECO:0007669"/>
    <property type="project" value="InterPro"/>
</dbReference>
<evidence type="ECO:0000256" key="7">
    <source>
        <dbReference type="ARBA" id="ARBA00023125"/>
    </source>
</evidence>
<dbReference type="EC" id="5.6.2.2" evidence="3"/>
<feature type="non-terminal residue" evidence="10">
    <location>
        <position position="1"/>
    </location>
</feature>
<evidence type="ECO:0000256" key="6">
    <source>
        <dbReference type="ARBA" id="ARBA00023029"/>
    </source>
</evidence>
<dbReference type="Pfam" id="PF00986">
    <property type="entry name" value="DNA_gyraseB_C"/>
    <property type="match status" value="1"/>
</dbReference>
<dbReference type="GO" id="GO:0003677">
    <property type="term" value="F:DNA binding"/>
    <property type="evidence" value="ECO:0007669"/>
    <property type="project" value="UniProtKB-KW"/>
</dbReference>
<dbReference type="PRINTS" id="PR01159">
    <property type="entry name" value="DNAGYRASEB"/>
</dbReference>
<keyword evidence="5" id="KW-0067">ATP-binding</keyword>
<evidence type="ECO:0000256" key="5">
    <source>
        <dbReference type="ARBA" id="ARBA00022840"/>
    </source>
</evidence>
<comment type="caution">
    <text evidence="10">The sequence shown here is derived from an EMBL/GenBank/DDBJ whole genome shotgun (WGS) entry which is preliminary data.</text>
</comment>
<comment type="similarity">
    <text evidence="2">Belongs to the type II topoisomerase GyrB family.</text>
</comment>
<dbReference type="AlphaFoldDB" id="A0A7K1T8H8"/>
<evidence type="ECO:0000256" key="3">
    <source>
        <dbReference type="ARBA" id="ARBA00012895"/>
    </source>
</evidence>
<dbReference type="InterPro" id="IPR013759">
    <property type="entry name" value="Topo_IIA_B_C"/>
</dbReference>
<keyword evidence="4" id="KW-0547">Nucleotide-binding</keyword>